<reference evidence="3 4" key="1">
    <citation type="submission" date="2024-01" db="EMBL/GenBank/DDBJ databases">
        <authorList>
            <consortium name="Genoscope - CEA"/>
            <person name="William W."/>
        </authorList>
    </citation>
    <scope>NUCLEOTIDE SEQUENCE [LARGE SCALE GENOMIC DNA]</scope>
    <source>
        <strain evidence="3 4">29B2s-10</strain>
    </source>
</reference>
<gene>
    <name evidence="3" type="ORF">CAAN4_E04412</name>
</gene>
<dbReference type="InterPro" id="IPR053949">
    <property type="entry name" value="SBE2/SBE22_M"/>
</dbReference>
<accession>A0ABP0ECB5</accession>
<evidence type="ECO:0000313" key="3">
    <source>
        <dbReference type="EMBL" id="CAK7907204.1"/>
    </source>
</evidence>
<evidence type="ECO:0000259" key="2">
    <source>
        <dbReference type="Pfam" id="PF22874"/>
    </source>
</evidence>
<name>A0ABP0ECB5_9ASCO</name>
<evidence type="ECO:0000313" key="4">
    <source>
        <dbReference type="Proteomes" id="UP001497600"/>
    </source>
</evidence>
<dbReference type="Proteomes" id="UP001497600">
    <property type="component" value="Chromosome E"/>
</dbReference>
<organism evidence="3 4">
    <name type="scientific">[Candida] anglica</name>
    <dbReference type="NCBI Taxonomy" id="148631"/>
    <lineage>
        <taxon>Eukaryota</taxon>
        <taxon>Fungi</taxon>
        <taxon>Dikarya</taxon>
        <taxon>Ascomycota</taxon>
        <taxon>Saccharomycotina</taxon>
        <taxon>Pichiomycetes</taxon>
        <taxon>Debaryomycetaceae</taxon>
        <taxon>Kurtzmaniella</taxon>
    </lineage>
</organism>
<dbReference type="EMBL" id="OZ004257">
    <property type="protein sequence ID" value="CAK7907204.1"/>
    <property type="molecule type" value="Genomic_DNA"/>
</dbReference>
<protein>
    <recommendedName>
        <fullName evidence="2">SBE2/SBE22 middle domain-containing protein</fullName>
    </recommendedName>
</protein>
<keyword evidence="4" id="KW-1185">Reference proteome</keyword>
<feature type="compositionally biased region" description="Polar residues" evidence="1">
    <location>
        <begin position="96"/>
        <end position="111"/>
    </location>
</feature>
<sequence length="767" mass="86873">MNHSNLSSTSFDENLYDVSMTRNMSSGSVHKKKFESVYGPRRVGSLTSLNTHDSKRPGDYFISKMNSSSTSLPQQMGPAIRPKSGESIISLQSNISDETNNSQFDTPDSRLSSISSSSVVSPSESPSINSYNFSAITTSTDSRITEEDEDEVLSFDTSEDVIEQVQPSSSISTITLKNNSRSNLTYTKPHPRPKMRSLSTNSVLTSNCGLARTKSKYINAKEIKERQQLRKKLYDDNDDDDDILNNDFDLVFNVPVIRTQSELYLSKAAALSHNDLVLKNDKYLSKGMNSKPFPLPGKLNVNTNPNTSIEEEDVEITRNISSFYNQRSTSLSSMVKKTREQNLVYKLPSYVKSQSSIDDLSLMSPEKLNVLDQSRPINLPPKSTNDISKHNKELKRYVSDFEASANSHVVNFQKFSDSMVQSRKQWEMLHSTSKSPKEFKRKLYSGKNSIRNLCWNSSCPRELRYDILIGFLTLSEKPTNPERSSETIKANYDYLVSKIDNLPSSIKVNKDAEFSAIIEAVLRKPLYSSIIESYNEEFNLETFKHNFKTLLYLKSMTENGLKKHDELFLIPSLLLIFQGDVTMKEIFSLVELIDLHVFSTDVLHSLNGILGGWETSSKITKIFGDYSKEFKHLSSNNLWEILTQFSDRLPLSLSAPSTPVFQSFSSLSLKSDSPDISTQVVSSATLELVYKLIQALVVYINSSSPKKFHLTMLQGVLVTIFKYYHFGWNDYKELTTENISIKLNRSTEAQENLNSFITKWKESLLLV</sequence>
<feature type="compositionally biased region" description="Low complexity" evidence="1">
    <location>
        <begin position="112"/>
        <end position="124"/>
    </location>
</feature>
<evidence type="ECO:0000256" key="1">
    <source>
        <dbReference type="SAM" id="MobiDB-lite"/>
    </source>
</evidence>
<feature type="region of interest" description="Disordered" evidence="1">
    <location>
        <begin position="96"/>
        <end position="124"/>
    </location>
</feature>
<feature type="domain" description="SBE2/SBE22 middle" evidence="2">
    <location>
        <begin position="315"/>
        <end position="399"/>
    </location>
</feature>
<proteinExistence type="predicted"/>
<dbReference type="Pfam" id="PF22874">
    <property type="entry name" value="SBE2_M"/>
    <property type="match status" value="1"/>
</dbReference>